<protein>
    <submittedName>
        <fullName evidence="1">Uncharacterized protein</fullName>
    </submittedName>
</protein>
<comment type="caution">
    <text evidence="1">The sequence shown here is derived from an EMBL/GenBank/DDBJ whole genome shotgun (WGS) entry which is preliminary data.</text>
</comment>
<reference evidence="2" key="1">
    <citation type="journal article" date="2020" name="MBio">
        <title>Horizontal gene transfer to a defensive symbiont with a reduced genome amongst a multipartite beetle microbiome.</title>
        <authorList>
            <person name="Waterworth S.C."/>
            <person name="Florez L.V."/>
            <person name="Rees E.R."/>
            <person name="Hertweck C."/>
            <person name="Kaltenpoth M."/>
            <person name="Kwan J.C."/>
        </authorList>
    </citation>
    <scope>NUCLEOTIDE SEQUENCE [LARGE SCALE GENOMIC DNA]</scope>
</reference>
<sequence>MLENLLHPKNLFNSFLNKPAYAGFFVPQKS</sequence>
<dbReference type="Proteomes" id="UP000490535">
    <property type="component" value="Unassembled WGS sequence"/>
</dbReference>
<gene>
    <name evidence="1" type="ORF">GAK29_00987</name>
</gene>
<proteinExistence type="predicted"/>
<dbReference type="EMBL" id="WNDP01000016">
    <property type="protein sequence ID" value="KAF1026903.1"/>
    <property type="molecule type" value="Genomic_DNA"/>
</dbReference>
<dbReference type="AlphaFoldDB" id="A0A833PH42"/>
<organism evidence="1 2">
    <name type="scientific">Acinetobacter bereziniae</name>
    <name type="common">Acinetobacter genomosp. 10</name>
    <dbReference type="NCBI Taxonomy" id="106648"/>
    <lineage>
        <taxon>Bacteria</taxon>
        <taxon>Pseudomonadati</taxon>
        <taxon>Pseudomonadota</taxon>
        <taxon>Gammaproteobacteria</taxon>
        <taxon>Moraxellales</taxon>
        <taxon>Moraxellaceae</taxon>
        <taxon>Acinetobacter</taxon>
    </lineage>
</organism>
<name>A0A833PH42_ACIBZ</name>
<accession>A0A833PH42</accession>
<evidence type="ECO:0000313" key="1">
    <source>
        <dbReference type="EMBL" id="KAF1026903.1"/>
    </source>
</evidence>
<evidence type="ECO:0000313" key="2">
    <source>
        <dbReference type="Proteomes" id="UP000490535"/>
    </source>
</evidence>